<gene>
    <name evidence="1" type="ORF">XAT740_LOCUS14972</name>
</gene>
<sequence>MVLSQRLSTEISRLYVRTQCLPEGYARVLFEIFVPPNKSCAAHAYIGNISFHHEEGVLFSIGTIFVVDIVEDPQKSLGEEKNYYTLHVTTSDIDKMRAKI</sequence>
<reference evidence="1" key="1">
    <citation type="submission" date="2021-02" db="EMBL/GenBank/DDBJ databases">
        <authorList>
            <person name="Nowell W R."/>
        </authorList>
    </citation>
    <scope>NUCLEOTIDE SEQUENCE</scope>
</reference>
<evidence type="ECO:0000313" key="2">
    <source>
        <dbReference type="Proteomes" id="UP000663828"/>
    </source>
</evidence>
<protein>
    <submittedName>
        <fullName evidence="1">Uncharacterized protein</fullName>
    </submittedName>
</protein>
<accession>A0A814JBQ3</accession>
<dbReference type="AlphaFoldDB" id="A0A814JBQ3"/>
<evidence type="ECO:0000313" key="1">
    <source>
        <dbReference type="EMBL" id="CAF1035315.1"/>
    </source>
</evidence>
<organism evidence="1 2">
    <name type="scientific">Adineta ricciae</name>
    <name type="common">Rotifer</name>
    <dbReference type="NCBI Taxonomy" id="249248"/>
    <lineage>
        <taxon>Eukaryota</taxon>
        <taxon>Metazoa</taxon>
        <taxon>Spiralia</taxon>
        <taxon>Gnathifera</taxon>
        <taxon>Rotifera</taxon>
        <taxon>Eurotatoria</taxon>
        <taxon>Bdelloidea</taxon>
        <taxon>Adinetida</taxon>
        <taxon>Adinetidae</taxon>
        <taxon>Adineta</taxon>
    </lineage>
</organism>
<keyword evidence="2" id="KW-1185">Reference proteome</keyword>
<dbReference type="EMBL" id="CAJNOR010000913">
    <property type="protein sequence ID" value="CAF1035315.1"/>
    <property type="molecule type" value="Genomic_DNA"/>
</dbReference>
<dbReference type="Proteomes" id="UP000663828">
    <property type="component" value="Unassembled WGS sequence"/>
</dbReference>
<name>A0A814JBQ3_ADIRI</name>
<proteinExistence type="predicted"/>
<comment type="caution">
    <text evidence="1">The sequence shown here is derived from an EMBL/GenBank/DDBJ whole genome shotgun (WGS) entry which is preliminary data.</text>
</comment>